<dbReference type="Proteomes" id="UP000094455">
    <property type="component" value="Unassembled WGS sequence"/>
</dbReference>
<name>A0A1E3NFG6_9ASCO</name>
<evidence type="ECO:0000313" key="2">
    <source>
        <dbReference type="Proteomes" id="UP000094455"/>
    </source>
</evidence>
<dbReference type="AlphaFoldDB" id="A0A1E3NFG6"/>
<evidence type="ECO:0000313" key="1">
    <source>
        <dbReference type="EMBL" id="ODQ44881.1"/>
    </source>
</evidence>
<organism evidence="1 2">
    <name type="scientific">Pichia membranifaciens NRRL Y-2026</name>
    <dbReference type="NCBI Taxonomy" id="763406"/>
    <lineage>
        <taxon>Eukaryota</taxon>
        <taxon>Fungi</taxon>
        <taxon>Dikarya</taxon>
        <taxon>Ascomycota</taxon>
        <taxon>Saccharomycotina</taxon>
        <taxon>Pichiomycetes</taxon>
        <taxon>Pichiales</taxon>
        <taxon>Pichiaceae</taxon>
        <taxon>Pichia</taxon>
    </lineage>
</organism>
<sequence>MPFHLGCSASPDACSPLLPSASASFNLPRRDLVTAKIILVPVKPADDNLYSATEAGLS</sequence>
<dbReference type="RefSeq" id="XP_019015994.1">
    <property type="nucleotide sequence ID" value="XM_019163387.1"/>
</dbReference>
<dbReference type="GeneID" id="30180074"/>
<proteinExistence type="predicted"/>
<gene>
    <name evidence="1" type="ORF">PICMEDRAFT_59752</name>
</gene>
<dbReference type="EMBL" id="KV454005">
    <property type="protein sequence ID" value="ODQ44881.1"/>
    <property type="molecule type" value="Genomic_DNA"/>
</dbReference>
<accession>A0A1E3NFG6</accession>
<reference evidence="1 2" key="1">
    <citation type="journal article" date="2016" name="Proc. Natl. Acad. Sci. U.S.A.">
        <title>Comparative genomics of biotechnologically important yeasts.</title>
        <authorList>
            <person name="Riley R."/>
            <person name="Haridas S."/>
            <person name="Wolfe K.H."/>
            <person name="Lopes M.R."/>
            <person name="Hittinger C.T."/>
            <person name="Goeker M."/>
            <person name="Salamov A.A."/>
            <person name="Wisecaver J.H."/>
            <person name="Long T.M."/>
            <person name="Calvey C.H."/>
            <person name="Aerts A.L."/>
            <person name="Barry K.W."/>
            <person name="Choi C."/>
            <person name="Clum A."/>
            <person name="Coughlan A.Y."/>
            <person name="Deshpande S."/>
            <person name="Douglass A.P."/>
            <person name="Hanson S.J."/>
            <person name="Klenk H.-P."/>
            <person name="LaButti K.M."/>
            <person name="Lapidus A."/>
            <person name="Lindquist E.A."/>
            <person name="Lipzen A.M."/>
            <person name="Meier-Kolthoff J.P."/>
            <person name="Ohm R.A."/>
            <person name="Otillar R.P."/>
            <person name="Pangilinan J.L."/>
            <person name="Peng Y."/>
            <person name="Rokas A."/>
            <person name="Rosa C.A."/>
            <person name="Scheuner C."/>
            <person name="Sibirny A.A."/>
            <person name="Slot J.C."/>
            <person name="Stielow J.B."/>
            <person name="Sun H."/>
            <person name="Kurtzman C.P."/>
            <person name="Blackwell M."/>
            <person name="Grigoriev I.V."/>
            <person name="Jeffries T.W."/>
        </authorList>
    </citation>
    <scope>NUCLEOTIDE SEQUENCE [LARGE SCALE GENOMIC DNA]</scope>
    <source>
        <strain evidence="1 2">NRRL Y-2026</strain>
    </source>
</reference>
<keyword evidence="2" id="KW-1185">Reference proteome</keyword>
<protein>
    <submittedName>
        <fullName evidence="1">Uncharacterized protein</fullName>
    </submittedName>
</protein>